<gene>
    <name evidence="3" type="ORF">N0V93_003140</name>
</gene>
<keyword evidence="4" id="KW-1185">Reference proteome</keyword>
<accession>A0A9W8YXZ9</accession>
<dbReference type="AlphaFoldDB" id="A0A9W8YXZ9"/>
<feature type="region of interest" description="Disordered" evidence="1">
    <location>
        <begin position="368"/>
        <end position="435"/>
    </location>
</feature>
<feature type="region of interest" description="Disordered" evidence="1">
    <location>
        <begin position="84"/>
        <end position="122"/>
    </location>
</feature>
<evidence type="ECO:0000313" key="3">
    <source>
        <dbReference type="EMBL" id="KAJ4393923.1"/>
    </source>
</evidence>
<reference evidence="3" key="1">
    <citation type="submission" date="2022-10" db="EMBL/GenBank/DDBJ databases">
        <title>Tapping the CABI collections for fungal endophytes: first genome assemblies for Collariella, Neodidymelliopsis, Ascochyta clinopodiicola, Didymella pomorum, Didymosphaeria variabile, Neocosmospora piperis and Neocucurbitaria cava.</title>
        <authorList>
            <person name="Hill R."/>
        </authorList>
    </citation>
    <scope>NUCLEOTIDE SEQUENCE</scope>
    <source>
        <strain evidence="3">IMI 355082</strain>
    </source>
</reference>
<feature type="compositionally biased region" description="Low complexity" evidence="1">
    <location>
        <begin position="91"/>
        <end position="122"/>
    </location>
</feature>
<dbReference type="Proteomes" id="UP001140453">
    <property type="component" value="Unassembled WGS sequence"/>
</dbReference>
<keyword evidence="2" id="KW-1133">Transmembrane helix</keyword>
<sequence>MRERHEVKAPSTIVSGTQGRSGNCNCEEEQDDDDNINAGRWACDCVRSGDGLLLMRDGGMAEREEVISLAPSLVITIEDPISTSSLSREATTSTLSTRYSSSGTSSSSAESPPTSTQSIASTSGASATTILTITLQTTHSLSPRTSSFTRTFTPTGYQSIVPTYPPLTSSSTSTTNQSSLGTRLSLGLGIPIAVLLILLLTIVLHRRQVRLAKDRRHHHHRHRNPTSPEMATISTIEPTYPHLHPVPSSRFSTAGDVVVTPAPGISTPTPGLSAPMQLYFPPPPSPPPPAVPRRSSARLLAGPLTSHPPARPPSSIYDGDDATRESAVALGGNGVGNVLADYLMDPNPQHVDGPWNSDQVHVPALLLPPKPVARNRPQDQRRQYLSVDTDHSPGGIEEVSPLSSSSSGPQYPARSSVMSGLSPSSPVRTHSRRRV</sequence>
<feature type="transmembrane region" description="Helical" evidence="2">
    <location>
        <begin position="184"/>
        <end position="205"/>
    </location>
</feature>
<dbReference type="EMBL" id="JAPEVB010000002">
    <property type="protein sequence ID" value="KAJ4393923.1"/>
    <property type="molecule type" value="Genomic_DNA"/>
</dbReference>
<evidence type="ECO:0000256" key="2">
    <source>
        <dbReference type="SAM" id="Phobius"/>
    </source>
</evidence>
<feature type="region of interest" description="Disordered" evidence="1">
    <location>
        <begin position="301"/>
        <end position="320"/>
    </location>
</feature>
<evidence type="ECO:0000256" key="1">
    <source>
        <dbReference type="SAM" id="MobiDB-lite"/>
    </source>
</evidence>
<keyword evidence="2" id="KW-0472">Membrane</keyword>
<feature type="compositionally biased region" description="Polar residues" evidence="1">
    <location>
        <begin position="12"/>
        <end position="22"/>
    </location>
</feature>
<keyword evidence="2" id="KW-0812">Transmembrane</keyword>
<protein>
    <submittedName>
        <fullName evidence="3">Uncharacterized protein</fullName>
    </submittedName>
</protein>
<feature type="compositionally biased region" description="Low complexity" evidence="1">
    <location>
        <begin position="400"/>
        <end position="427"/>
    </location>
</feature>
<feature type="region of interest" description="Disordered" evidence="1">
    <location>
        <begin position="1"/>
        <end position="33"/>
    </location>
</feature>
<name>A0A9W8YXZ9_9PEZI</name>
<organism evidence="3 4">
    <name type="scientific">Gnomoniopsis smithogilvyi</name>
    <dbReference type="NCBI Taxonomy" id="1191159"/>
    <lineage>
        <taxon>Eukaryota</taxon>
        <taxon>Fungi</taxon>
        <taxon>Dikarya</taxon>
        <taxon>Ascomycota</taxon>
        <taxon>Pezizomycotina</taxon>
        <taxon>Sordariomycetes</taxon>
        <taxon>Sordariomycetidae</taxon>
        <taxon>Diaporthales</taxon>
        <taxon>Gnomoniaceae</taxon>
        <taxon>Gnomoniopsis</taxon>
    </lineage>
</organism>
<evidence type="ECO:0000313" key="4">
    <source>
        <dbReference type="Proteomes" id="UP001140453"/>
    </source>
</evidence>
<proteinExistence type="predicted"/>
<comment type="caution">
    <text evidence="3">The sequence shown here is derived from an EMBL/GenBank/DDBJ whole genome shotgun (WGS) entry which is preliminary data.</text>
</comment>